<sequence>MFLKKIATTIAVSLISTSVWAGCAFENTTEVKSLTAGFDAWKAVTGAMAECGNVSASLDQDFKDKQPDAFAANPSLYQIGGVSNGTMVPLLNAGTIRPLDDLVAKYGSHLKPSQLIKVNGKIMAIAMMVNNQHFMYRSDVLDEFRLAVPTTYDEVLAAAATIAKYDVVDYPLGGTYKAGWNLAEEFVNMYLGNGGSFFGEGNAPAINNATGIASLETMKDLTAYMDPEYLVSDSTYVQQQFQQGKIAMANLWASRAGAMDNAE</sequence>
<reference evidence="6" key="1">
    <citation type="submission" date="2018-05" db="EMBL/GenBank/DDBJ databases">
        <authorList>
            <person name="Lanie J.A."/>
            <person name="Ng W.-L."/>
            <person name="Kazmierczak K.M."/>
            <person name="Andrzejewski T.M."/>
            <person name="Davidsen T.M."/>
            <person name="Wayne K.J."/>
            <person name="Tettelin H."/>
            <person name="Glass J.I."/>
            <person name="Rusch D."/>
            <person name="Podicherti R."/>
            <person name="Tsui H.-C.T."/>
            <person name="Winkler M.E."/>
        </authorList>
    </citation>
    <scope>NUCLEOTIDE SEQUENCE</scope>
</reference>
<dbReference type="PANTHER" id="PTHR43649:SF33">
    <property type="entry name" value="POLYGALACTURONAN_RHAMNOGALACTURONAN-BINDING PROTEIN YTCQ"/>
    <property type="match status" value="1"/>
</dbReference>
<protein>
    <recommendedName>
        <fullName evidence="7">ABC transporter substrate-binding protein</fullName>
    </recommendedName>
</protein>
<accession>A0A382D0H9</accession>
<dbReference type="InterPro" id="IPR050490">
    <property type="entry name" value="Bact_solute-bd_prot1"/>
</dbReference>
<evidence type="ECO:0000256" key="5">
    <source>
        <dbReference type="ARBA" id="ARBA00023288"/>
    </source>
</evidence>
<evidence type="ECO:0000256" key="2">
    <source>
        <dbReference type="ARBA" id="ARBA00022729"/>
    </source>
</evidence>
<dbReference type="AlphaFoldDB" id="A0A382D0H9"/>
<dbReference type="SUPFAM" id="SSF53850">
    <property type="entry name" value="Periplasmic binding protein-like II"/>
    <property type="match status" value="1"/>
</dbReference>
<keyword evidence="3" id="KW-0472">Membrane</keyword>
<keyword evidence="1" id="KW-1003">Cell membrane</keyword>
<feature type="non-terminal residue" evidence="6">
    <location>
        <position position="263"/>
    </location>
</feature>
<dbReference type="InterPro" id="IPR006059">
    <property type="entry name" value="SBP"/>
</dbReference>
<evidence type="ECO:0000256" key="1">
    <source>
        <dbReference type="ARBA" id="ARBA00022475"/>
    </source>
</evidence>
<dbReference type="Gene3D" id="3.40.190.10">
    <property type="entry name" value="Periplasmic binding protein-like II"/>
    <property type="match status" value="2"/>
</dbReference>
<evidence type="ECO:0000313" key="6">
    <source>
        <dbReference type="EMBL" id="SVB31958.1"/>
    </source>
</evidence>
<dbReference type="PROSITE" id="PS51257">
    <property type="entry name" value="PROKAR_LIPOPROTEIN"/>
    <property type="match status" value="1"/>
</dbReference>
<gene>
    <name evidence="6" type="ORF">METZ01_LOCUS184812</name>
</gene>
<organism evidence="6">
    <name type="scientific">marine metagenome</name>
    <dbReference type="NCBI Taxonomy" id="408172"/>
    <lineage>
        <taxon>unclassified sequences</taxon>
        <taxon>metagenomes</taxon>
        <taxon>ecological metagenomes</taxon>
    </lineage>
</organism>
<dbReference type="PANTHER" id="PTHR43649">
    <property type="entry name" value="ARABINOSE-BINDING PROTEIN-RELATED"/>
    <property type="match status" value="1"/>
</dbReference>
<keyword evidence="5" id="KW-0449">Lipoprotein</keyword>
<proteinExistence type="predicted"/>
<keyword evidence="2" id="KW-0732">Signal</keyword>
<dbReference type="EMBL" id="UINC01037054">
    <property type="protein sequence ID" value="SVB31958.1"/>
    <property type="molecule type" value="Genomic_DNA"/>
</dbReference>
<dbReference type="Pfam" id="PF01547">
    <property type="entry name" value="SBP_bac_1"/>
    <property type="match status" value="1"/>
</dbReference>
<keyword evidence="4" id="KW-0564">Palmitate</keyword>
<evidence type="ECO:0000256" key="4">
    <source>
        <dbReference type="ARBA" id="ARBA00023139"/>
    </source>
</evidence>
<evidence type="ECO:0000256" key="3">
    <source>
        <dbReference type="ARBA" id="ARBA00023136"/>
    </source>
</evidence>
<name>A0A382D0H9_9ZZZZ</name>
<evidence type="ECO:0008006" key="7">
    <source>
        <dbReference type="Google" id="ProtNLM"/>
    </source>
</evidence>